<keyword evidence="5 7" id="KW-1133">Transmembrane helix</keyword>
<dbReference type="NCBIfam" id="NF045469">
    <property type="entry name" value="Opp1B"/>
    <property type="match status" value="1"/>
</dbReference>
<dbReference type="PANTHER" id="PTHR43163">
    <property type="entry name" value="DIPEPTIDE TRANSPORT SYSTEM PERMEASE PROTEIN DPPB-RELATED"/>
    <property type="match status" value="1"/>
</dbReference>
<keyword evidence="10" id="KW-1185">Reference proteome</keyword>
<dbReference type="InterPro" id="IPR050036">
    <property type="entry name" value="CntB"/>
</dbReference>
<dbReference type="GO" id="GO:0055085">
    <property type="term" value="P:transmembrane transport"/>
    <property type="evidence" value="ECO:0007669"/>
    <property type="project" value="InterPro"/>
</dbReference>
<keyword evidence="4 7" id="KW-0812">Transmembrane</keyword>
<evidence type="ECO:0000313" key="10">
    <source>
        <dbReference type="Proteomes" id="UP000639396"/>
    </source>
</evidence>
<dbReference type="Gene3D" id="1.10.3720.10">
    <property type="entry name" value="MetI-like"/>
    <property type="match status" value="1"/>
</dbReference>
<feature type="transmembrane region" description="Helical" evidence="7">
    <location>
        <begin position="105"/>
        <end position="126"/>
    </location>
</feature>
<accession>A0A927CGR5</accession>
<organism evidence="9 10">
    <name type="scientific">Paenibacillus oceani</name>
    <dbReference type="NCBI Taxonomy" id="2772510"/>
    <lineage>
        <taxon>Bacteria</taxon>
        <taxon>Bacillati</taxon>
        <taxon>Bacillota</taxon>
        <taxon>Bacilli</taxon>
        <taxon>Bacillales</taxon>
        <taxon>Paenibacillaceae</taxon>
        <taxon>Paenibacillus</taxon>
    </lineage>
</organism>
<dbReference type="PANTHER" id="PTHR43163:SF6">
    <property type="entry name" value="DIPEPTIDE TRANSPORT SYSTEM PERMEASE PROTEIN DPPB-RELATED"/>
    <property type="match status" value="1"/>
</dbReference>
<dbReference type="SUPFAM" id="SSF161098">
    <property type="entry name" value="MetI-like"/>
    <property type="match status" value="1"/>
</dbReference>
<feature type="transmembrane region" description="Helical" evidence="7">
    <location>
        <begin position="9"/>
        <end position="29"/>
    </location>
</feature>
<dbReference type="InterPro" id="IPR035906">
    <property type="entry name" value="MetI-like_sf"/>
</dbReference>
<dbReference type="AlphaFoldDB" id="A0A927CGR5"/>
<dbReference type="PROSITE" id="PS50928">
    <property type="entry name" value="ABC_TM1"/>
    <property type="match status" value="1"/>
</dbReference>
<evidence type="ECO:0000256" key="1">
    <source>
        <dbReference type="ARBA" id="ARBA00004651"/>
    </source>
</evidence>
<name>A0A927CGR5_9BACL</name>
<dbReference type="EMBL" id="JACXJA010000056">
    <property type="protein sequence ID" value="MBD2866348.1"/>
    <property type="molecule type" value="Genomic_DNA"/>
</dbReference>
<dbReference type="GO" id="GO:0005886">
    <property type="term" value="C:plasma membrane"/>
    <property type="evidence" value="ECO:0007669"/>
    <property type="project" value="UniProtKB-SubCell"/>
</dbReference>
<feature type="transmembrane region" description="Helical" evidence="7">
    <location>
        <begin position="231"/>
        <end position="257"/>
    </location>
</feature>
<comment type="caution">
    <text evidence="9">The sequence shown here is derived from an EMBL/GenBank/DDBJ whole genome shotgun (WGS) entry which is preliminary data.</text>
</comment>
<gene>
    <name evidence="9" type="ORF">IDH45_30675</name>
</gene>
<comment type="subcellular location">
    <subcellularLocation>
        <location evidence="1 7">Cell membrane</location>
        <topology evidence="1 7">Multi-pass membrane protein</topology>
    </subcellularLocation>
</comment>
<evidence type="ECO:0000259" key="8">
    <source>
        <dbReference type="PROSITE" id="PS50928"/>
    </source>
</evidence>
<reference evidence="9" key="1">
    <citation type="submission" date="2020-09" db="EMBL/GenBank/DDBJ databases">
        <title>A novel bacterium of genus Paenibacillus, isolated from South China Sea.</title>
        <authorList>
            <person name="Huang H."/>
            <person name="Mo K."/>
            <person name="Hu Y."/>
        </authorList>
    </citation>
    <scope>NUCLEOTIDE SEQUENCE</scope>
    <source>
        <strain evidence="9">IB182363</strain>
    </source>
</reference>
<feature type="transmembrane region" description="Helical" evidence="7">
    <location>
        <begin position="277"/>
        <end position="298"/>
    </location>
</feature>
<evidence type="ECO:0000256" key="3">
    <source>
        <dbReference type="ARBA" id="ARBA00022475"/>
    </source>
</evidence>
<evidence type="ECO:0000256" key="5">
    <source>
        <dbReference type="ARBA" id="ARBA00022989"/>
    </source>
</evidence>
<comment type="similarity">
    <text evidence="7">Belongs to the binding-protein-dependent transport system permease family.</text>
</comment>
<dbReference type="InterPro" id="IPR045621">
    <property type="entry name" value="BPD_transp_1_N"/>
</dbReference>
<proteinExistence type="inferred from homology"/>
<feature type="transmembrane region" description="Helical" evidence="7">
    <location>
        <begin position="138"/>
        <end position="159"/>
    </location>
</feature>
<evidence type="ECO:0000313" key="9">
    <source>
        <dbReference type="EMBL" id="MBD2866348.1"/>
    </source>
</evidence>
<dbReference type="Pfam" id="PF19300">
    <property type="entry name" value="BPD_transp_1_N"/>
    <property type="match status" value="1"/>
</dbReference>
<dbReference type="Proteomes" id="UP000639396">
    <property type="component" value="Unassembled WGS sequence"/>
</dbReference>
<keyword evidence="6 7" id="KW-0472">Membrane</keyword>
<evidence type="ECO:0000256" key="6">
    <source>
        <dbReference type="ARBA" id="ARBA00023136"/>
    </source>
</evidence>
<evidence type="ECO:0000256" key="2">
    <source>
        <dbReference type="ARBA" id="ARBA00022448"/>
    </source>
</evidence>
<dbReference type="RefSeq" id="WP_190931963.1">
    <property type="nucleotide sequence ID" value="NZ_JACXJA010000056.1"/>
</dbReference>
<evidence type="ECO:0000256" key="7">
    <source>
        <dbReference type="RuleBase" id="RU363032"/>
    </source>
</evidence>
<evidence type="ECO:0000256" key="4">
    <source>
        <dbReference type="ARBA" id="ARBA00022692"/>
    </source>
</evidence>
<feature type="domain" description="ABC transmembrane type-1" evidence="8">
    <location>
        <begin position="99"/>
        <end position="295"/>
    </location>
</feature>
<protein>
    <submittedName>
        <fullName evidence="9">ABC transporter permease</fullName>
    </submittedName>
</protein>
<keyword evidence="3" id="KW-1003">Cell membrane</keyword>
<feature type="transmembrane region" description="Helical" evidence="7">
    <location>
        <begin position="174"/>
        <end position="193"/>
    </location>
</feature>
<dbReference type="InterPro" id="IPR000515">
    <property type="entry name" value="MetI-like"/>
</dbReference>
<sequence length="310" mass="33735">MGRYIAKRLLISVPLLVMISLITFALNHLSALDPVEIVLHAQGVPSITDELIAETKAALGMDRPFLTRYLDWLVSCLQLEFGSSYVTGKPVWALLGPAFLHTLKLTLVSAAAILIVSVTLGVVCALREGTALDRSIRGVSFLLTSMPPYWLAALLVWYFAVKLDLLPTSGMDSYASYILPVAIITIGFAGIYFRTIRSSMLSNLNEDYVLYGRACGLPESRITLHVLRNSLQVAISMFGMAIPILLGSTVVVENLFAWPGLGTLSVQAVLSRDFPVIQAYVLVLASAFVFFNAVSDIVQAAANPKLRNDL</sequence>
<keyword evidence="2 7" id="KW-0813">Transport</keyword>
<dbReference type="CDD" id="cd06261">
    <property type="entry name" value="TM_PBP2"/>
    <property type="match status" value="1"/>
</dbReference>
<dbReference type="Pfam" id="PF00528">
    <property type="entry name" value="BPD_transp_1"/>
    <property type="match status" value="1"/>
</dbReference>